<accession>A0A8S9FC20</accession>
<reference evidence="2" key="1">
    <citation type="submission" date="2019-12" db="EMBL/GenBank/DDBJ databases">
        <title>Genome sequencing and annotation of Brassica cretica.</title>
        <authorList>
            <person name="Studholme D.J."/>
            <person name="Sarris P.F."/>
        </authorList>
    </citation>
    <scope>NUCLEOTIDE SEQUENCE</scope>
    <source>
        <strain evidence="2">PFS-102/07</strain>
        <tissue evidence="2">Leaf</tissue>
    </source>
</reference>
<proteinExistence type="inferred from homology"/>
<comment type="similarity">
    <text evidence="1">Belongs to the bystin family.</text>
</comment>
<dbReference type="GO" id="GO:0030515">
    <property type="term" value="F:snoRNA binding"/>
    <property type="evidence" value="ECO:0007669"/>
    <property type="project" value="TreeGrafter"/>
</dbReference>
<dbReference type="GO" id="GO:0006364">
    <property type="term" value="P:rRNA processing"/>
    <property type="evidence" value="ECO:0007669"/>
    <property type="project" value="TreeGrafter"/>
</dbReference>
<dbReference type="GO" id="GO:0030688">
    <property type="term" value="C:preribosome, small subunit precursor"/>
    <property type="evidence" value="ECO:0007669"/>
    <property type="project" value="TreeGrafter"/>
</dbReference>
<comment type="caution">
    <text evidence="2">The sequence shown here is derived from an EMBL/GenBank/DDBJ whole genome shotgun (WGS) entry which is preliminary data.</text>
</comment>
<dbReference type="EMBL" id="QGKY02002305">
    <property type="protein sequence ID" value="KAF2530895.1"/>
    <property type="molecule type" value="Genomic_DNA"/>
</dbReference>
<evidence type="ECO:0000256" key="1">
    <source>
        <dbReference type="ARBA" id="ARBA00007114"/>
    </source>
</evidence>
<evidence type="ECO:0000313" key="2">
    <source>
        <dbReference type="EMBL" id="KAF2530895.1"/>
    </source>
</evidence>
<dbReference type="AlphaFoldDB" id="A0A8S9FC20"/>
<dbReference type="GO" id="GO:0005730">
    <property type="term" value="C:nucleolus"/>
    <property type="evidence" value="ECO:0007669"/>
    <property type="project" value="TreeGrafter"/>
</dbReference>
<dbReference type="InterPro" id="IPR007955">
    <property type="entry name" value="Bystin"/>
</dbReference>
<name>A0A8S9FC20_BRACR</name>
<dbReference type="PANTHER" id="PTHR12821">
    <property type="entry name" value="BYSTIN"/>
    <property type="match status" value="1"/>
</dbReference>
<organism evidence="2">
    <name type="scientific">Brassica cretica</name>
    <name type="common">Mustard</name>
    <dbReference type="NCBI Taxonomy" id="69181"/>
    <lineage>
        <taxon>Eukaryota</taxon>
        <taxon>Viridiplantae</taxon>
        <taxon>Streptophyta</taxon>
        <taxon>Embryophyta</taxon>
        <taxon>Tracheophyta</taxon>
        <taxon>Spermatophyta</taxon>
        <taxon>Magnoliopsida</taxon>
        <taxon>eudicotyledons</taxon>
        <taxon>Gunneridae</taxon>
        <taxon>Pentapetalae</taxon>
        <taxon>rosids</taxon>
        <taxon>malvids</taxon>
        <taxon>Brassicales</taxon>
        <taxon>Brassicaceae</taxon>
        <taxon>Brassiceae</taxon>
        <taxon>Brassica</taxon>
    </lineage>
</organism>
<sequence length="279" mass="32476">MACSEKEEKLLLDAFFHKDGASIAKRVSDAITSSLEEKHIAATGAAFVSITDYYRKLGEFMSLYTNGKMPKALNHLTRLENWESLLKLTQPESWSPNAMYKATNMFASSTKAERFYELFLLPRVREDIRIHKKRHFCLYQSLKKALFKPKGFYFPCVSYFMKAILEKKYALAHLAIDAVAAHFLRFCKETKVMPVIWHQTLLAFVQRYKHELRKEDKKSLTSLLEKQNHELITPEIVRELVSSRNRGEMVDNSHSASTINNKPIKEDWFDMPQVPMEED</sequence>
<evidence type="ECO:0008006" key="3">
    <source>
        <dbReference type="Google" id="ProtNLM"/>
    </source>
</evidence>
<dbReference type="Pfam" id="PF05291">
    <property type="entry name" value="Bystin"/>
    <property type="match status" value="2"/>
</dbReference>
<dbReference type="GO" id="GO:0005737">
    <property type="term" value="C:cytoplasm"/>
    <property type="evidence" value="ECO:0007669"/>
    <property type="project" value="TreeGrafter"/>
</dbReference>
<dbReference type="PANTHER" id="PTHR12821:SF0">
    <property type="entry name" value="BYSTIN"/>
    <property type="match status" value="1"/>
</dbReference>
<protein>
    <recommendedName>
        <fullName evidence="3">Bystin</fullName>
    </recommendedName>
</protein>
<gene>
    <name evidence="2" type="ORF">F2Q70_00030617</name>
</gene>